<reference evidence="2 3" key="1">
    <citation type="submission" date="2024-02" db="EMBL/GenBank/DDBJ databases">
        <title>High-quality chromosome-scale genome assembly of Pensacola bahiagrass (Paspalum notatum Flugge var. saurae).</title>
        <authorList>
            <person name="Vega J.M."/>
            <person name="Podio M."/>
            <person name="Orjuela J."/>
            <person name="Siena L.A."/>
            <person name="Pessino S.C."/>
            <person name="Combes M.C."/>
            <person name="Mariac C."/>
            <person name="Albertini E."/>
            <person name="Pupilli F."/>
            <person name="Ortiz J.P.A."/>
            <person name="Leblanc O."/>
        </authorList>
    </citation>
    <scope>NUCLEOTIDE SEQUENCE [LARGE SCALE GENOMIC DNA]</scope>
    <source>
        <strain evidence="2">R1</strain>
        <tissue evidence="2">Leaf</tissue>
    </source>
</reference>
<dbReference type="Proteomes" id="UP001341281">
    <property type="component" value="Chromosome 02"/>
</dbReference>
<name>A0AAQ3WER6_PASNO</name>
<accession>A0AAQ3WER6</accession>
<proteinExistence type="predicted"/>
<organism evidence="2 3">
    <name type="scientific">Paspalum notatum var. saurae</name>
    <dbReference type="NCBI Taxonomy" id="547442"/>
    <lineage>
        <taxon>Eukaryota</taxon>
        <taxon>Viridiplantae</taxon>
        <taxon>Streptophyta</taxon>
        <taxon>Embryophyta</taxon>
        <taxon>Tracheophyta</taxon>
        <taxon>Spermatophyta</taxon>
        <taxon>Magnoliopsida</taxon>
        <taxon>Liliopsida</taxon>
        <taxon>Poales</taxon>
        <taxon>Poaceae</taxon>
        <taxon>PACMAD clade</taxon>
        <taxon>Panicoideae</taxon>
        <taxon>Andropogonodae</taxon>
        <taxon>Paspaleae</taxon>
        <taxon>Paspalinae</taxon>
        <taxon>Paspalum</taxon>
    </lineage>
</organism>
<evidence type="ECO:0000256" key="1">
    <source>
        <dbReference type="SAM" id="MobiDB-lite"/>
    </source>
</evidence>
<protein>
    <submittedName>
        <fullName evidence="2">Uncharacterized protein</fullName>
    </submittedName>
</protein>
<dbReference type="AlphaFoldDB" id="A0AAQ3WER6"/>
<keyword evidence="3" id="KW-1185">Reference proteome</keyword>
<gene>
    <name evidence="2" type="ORF">U9M48_009121</name>
</gene>
<dbReference type="EMBL" id="CP144746">
    <property type="protein sequence ID" value="WVZ58901.1"/>
    <property type="molecule type" value="Genomic_DNA"/>
</dbReference>
<sequence length="77" mass="8768">MVSTHGFLCGGVNLNVAPLETQDTHRRVWDHEDKGDYARTRERSALLQVLEMSQKLTNPTTDGDETDDDHSHEGRYN</sequence>
<evidence type="ECO:0000313" key="2">
    <source>
        <dbReference type="EMBL" id="WVZ58901.1"/>
    </source>
</evidence>
<evidence type="ECO:0000313" key="3">
    <source>
        <dbReference type="Proteomes" id="UP001341281"/>
    </source>
</evidence>
<feature type="region of interest" description="Disordered" evidence="1">
    <location>
        <begin position="52"/>
        <end position="77"/>
    </location>
</feature>